<dbReference type="InterPro" id="IPR039701">
    <property type="entry name" value="HS1BP3"/>
</dbReference>
<dbReference type="SUPFAM" id="SSF64268">
    <property type="entry name" value="PX domain"/>
    <property type="match status" value="1"/>
</dbReference>
<dbReference type="Pfam" id="PF00787">
    <property type="entry name" value="PX"/>
    <property type="match status" value="1"/>
</dbReference>
<dbReference type="CDD" id="cd06868">
    <property type="entry name" value="PX_HS1BP3"/>
    <property type="match status" value="1"/>
</dbReference>
<dbReference type="PANTHER" id="PTHR14431">
    <property type="entry name" value="HCLS1-BINDING PROTEIN 3"/>
    <property type="match status" value="1"/>
</dbReference>
<dbReference type="Proteomes" id="UP000515202">
    <property type="component" value="Unplaced"/>
</dbReference>
<feature type="compositionally biased region" description="Pro residues" evidence="7">
    <location>
        <begin position="362"/>
        <end position="372"/>
    </location>
</feature>
<sequence length="429" mass="47071">MQPPPVLVTSRQVQNAHTGLDLTVPQHQEVRGKMMSGHVEYQILVVTRLAVFKLAKHRPEDVVQFLVSKKYSEIEEFYQKLSSRYPTASLPPLPRKVLFVGESDIRERRTAFNEILRCISKDAELAGSPELLEFLGTRSPGAGDLSSRDVSVLDTDSQAGDDEEAFDFFQQQERAERPPTPGQKGEDASKSSEEEEGEALDPLGIMRDSDTASRTCPWASDSIGPGWGRLQLACPEGHGLSLRKTRDGGVGLPGTAPATESLLSITAIKLHHMEPVIPPPPVLYLVPLVGCFERQEQDPLKLFDDPDLGGAVPLGDPLLLPAARESEGPLSRLGRRMASEELFRVEEDLDQILNLGAETKPQPQPKPKPPVAAKPALPRKPAVPPRVGPSKAVAEQQKQQQQIQAMDEMDILRYIQDHDTPGQAAPSLF</sequence>
<dbReference type="Gene3D" id="3.30.1520.10">
    <property type="entry name" value="Phox-like domain"/>
    <property type="match status" value="1"/>
</dbReference>
<feature type="domain" description="PX" evidence="8">
    <location>
        <begin position="19"/>
        <end position="142"/>
    </location>
</feature>
<comment type="subunit">
    <text evidence="4">Binds HCLS1. Interacts with the SH3 domain of HCLS1 in vitro.</text>
</comment>
<dbReference type="GeneID" id="105289820"/>
<dbReference type="AlphaFoldDB" id="A0A6P3Q6E3"/>
<keyword evidence="1" id="KW-0597">Phosphoprotein</keyword>
<dbReference type="InterPro" id="IPR036871">
    <property type="entry name" value="PX_dom_sf"/>
</dbReference>
<evidence type="ECO:0000256" key="7">
    <source>
        <dbReference type="SAM" id="MobiDB-lite"/>
    </source>
</evidence>
<evidence type="ECO:0000259" key="8">
    <source>
        <dbReference type="PROSITE" id="PS50195"/>
    </source>
</evidence>
<dbReference type="RefSeq" id="XP_011354930.1">
    <property type="nucleotide sequence ID" value="XM_011356628.2"/>
</dbReference>
<evidence type="ECO:0000256" key="1">
    <source>
        <dbReference type="ARBA" id="ARBA00022553"/>
    </source>
</evidence>
<evidence type="ECO:0000256" key="5">
    <source>
        <dbReference type="ARBA" id="ARBA00068669"/>
    </source>
</evidence>
<dbReference type="SMART" id="SM00312">
    <property type="entry name" value="PX"/>
    <property type="match status" value="1"/>
</dbReference>
<dbReference type="FunFam" id="3.30.1520.10:FF:000036">
    <property type="entry name" value="HCLS1 binding protein 3"/>
    <property type="match status" value="1"/>
</dbReference>
<dbReference type="InterPro" id="IPR037901">
    <property type="entry name" value="HS1BP3_PX"/>
</dbReference>
<keyword evidence="2" id="KW-0007">Acetylation</keyword>
<dbReference type="CTD" id="64342"/>
<dbReference type="OrthoDB" id="10254720at2759"/>
<keyword evidence="9" id="KW-1185">Reference proteome</keyword>
<dbReference type="GO" id="GO:0035091">
    <property type="term" value="F:phosphatidylinositol binding"/>
    <property type="evidence" value="ECO:0007669"/>
    <property type="project" value="InterPro"/>
</dbReference>
<dbReference type="PANTHER" id="PTHR14431:SF1">
    <property type="entry name" value="HCLS1-BINDING PROTEIN 3"/>
    <property type="match status" value="1"/>
</dbReference>
<accession>A0A6P3Q6E3</accession>
<evidence type="ECO:0000313" key="10">
    <source>
        <dbReference type="RefSeq" id="XP_011354930.1"/>
    </source>
</evidence>
<evidence type="ECO:0000256" key="3">
    <source>
        <dbReference type="ARBA" id="ARBA00060333"/>
    </source>
</evidence>
<name>A0A6P3Q6E3_PTEVA</name>
<gene>
    <name evidence="10" type="primary">HS1BP3</name>
</gene>
<comment type="function">
    <text evidence="3">May be a modulator of IL-2 signaling.</text>
</comment>
<dbReference type="PROSITE" id="PS50195">
    <property type="entry name" value="PX"/>
    <property type="match status" value="1"/>
</dbReference>
<evidence type="ECO:0000256" key="4">
    <source>
        <dbReference type="ARBA" id="ARBA00064432"/>
    </source>
</evidence>
<evidence type="ECO:0000256" key="2">
    <source>
        <dbReference type="ARBA" id="ARBA00022990"/>
    </source>
</evidence>
<feature type="region of interest" description="Disordered" evidence="7">
    <location>
        <begin position="171"/>
        <end position="212"/>
    </location>
</feature>
<proteinExistence type="predicted"/>
<protein>
    <recommendedName>
        <fullName evidence="5">HCLS1-binding protein 3</fullName>
    </recommendedName>
    <alternativeName>
        <fullName evidence="6">HS1-binding protein 3</fullName>
    </alternativeName>
</protein>
<dbReference type="KEGG" id="pvp:105289820"/>
<feature type="region of interest" description="Disordered" evidence="7">
    <location>
        <begin position="356"/>
        <end position="409"/>
    </location>
</feature>
<evidence type="ECO:0000256" key="6">
    <source>
        <dbReference type="ARBA" id="ARBA00079782"/>
    </source>
</evidence>
<organism evidence="9 10">
    <name type="scientific">Pteropus vampyrus</name>
    <name type="common">Large flying fox</name>
    <dbReference type="NCBI Taxonomy" id="132908"/>
    <lineage>
        <taxon>Eukaryota</taxon>
        <taxon>Metazoa</taxon>
        <taxon>Chordata</taxon>
        <taxon>Craniata</taxon>
        <taxon>Vertebrata</taxon>
        <taxon>Euteleostomi</taxon>
        <taxon>Mammalia</taxon>
        <taxon>Eutheria</taxon>
        <taxon>Laurasiatheria</taxon>
        <taxon>Chiroptera</taxon>
        <taxon>Yinpterochiroptera</taxon>
        <taxon>Pteropodoidea</taxon>
        <taxon>Pteropodidae</taxon>
        <taxon>Pteropodinae</taxon>
        <taxon>Pteropus</taxon>
    </lineage>
</organism>
<dbReference type="InterPro" id="IPR001683">
    <property type="entry name" value="PX_dom"/>
</dbReference>
<reference evidence="10" key="1">
    <citation type="submission" date="2025-08" db="UniProtKB">
        <authorList>
            <consortium name="RefSeq"/>
        </authorList>
    </citation>
    <scope>IDENTIFICATION</scope>
    <source>
        <tissue evidence="10">Kidney</tissue>
    </source>
</reference>
<evidence type="ECO:0000313" key="9">
    <source>
        <dbReference type="Proteomes" id="UP000515202"/>
    </source>
</evidence>